<dbReference type="AlphaFoldDB" id="A0A0G4NLF3"/>
<name>A0A0G4NLF3_VERLO</name>
<evidence type="ECO:0000313" key="2">
    <source>
        <dbReference type="Proteomes" id="UP000045706"/>
    </source>
</evidence>
<proteinExistence type="predicted"/>
<accession>A0A0G4NLF3</accession>
<dbReference type="Proteomes" id="UP000045706">
    <property type="component" value="Unassembled WGS sequence"/>
</dbReference>
<protein>
    <submittedName>
        <fullName evidence="1">Uncharacterized protein</fullName>
    </submittedName>
</protein>
<sequence>MIPTSYTDTSHGNSEVVVFSQVVLQHRHHFEVPNVLFSVNAAKQETTACGVLKVCNATLWWYPMPASPYGTVDCLARPMPRLETLVPPISTVSSK</sequence>
<dbReference type="EMBL" id="CVQI01036384">
    <property type="protein sequence ID" value="CRK47285.1"/>
    <property type="molecule type" value="Genomic_DNA"/>
</dbReference>
<evidence type="ECO:0000313" key="1">
    <source>
        <dbReference type="EMBL" id="CRK47285.1"/>
    </source>
</evidence>
<reference evidence="2" key="1">
    <citation type="submission" date="2015-05" db="EMBL/GenBank/DDBJ databases">
        <authorList>
            <person name="Fogelqvist Johan"/>
        </authorList>
    </citation>
    <scope>NUCLEOTIDE SEQUENCE [LARGE SCALE GENOMIC DNA]</scope>
</reference>
<organism evidence="1 2">
    <name type="scientific">Verticillium longisporum</name>
    <name type="common">Verticillium dahliae var. longisporum</name>
    <dbReference type="NCBI Taxonomy" id="100787"/>
    <lineage>
        <taxon>Eukaryota</taxon>
        <taxon>Fungi</taxon>
        <taxon>Dikarya</taxon>
        <taxon>Ascomycota</taxon>
        <taxon>Pezizomycotina</taxon>
        <taxon>Sordariomycetes</taxon>
        <taxon>Hypocreomycetidae</taxon>
        <taxon>Glomerellales</taxon>
        <taxon>Plectosphaerellaceae</taxon>
        <taxon>Verticillium</taxon>
    </lineage>
</organism>
<gene>
    <name evidence="1" type="ORF">BN1723_007462</name>
</gene>